<dbReference type="PANTHER" id="PTHR10492">
    <property type="match status" value="1"/>
</dbReference>
<dbReference type="Pfam" id="PF05970">
    <property type="entry name" value="PIF1"/>
    <property type="match status" value="1"/>
</dbReference>
<comment type="similarity">
    <text evidence="1">Belongs to the helicase family.</text>
</comment>
<evidence type="ECO:0000313" key="4">
    <source>
        <dbReference type="Proteomes" id="UP000504610"/>
    </source>
</evidence>
<dbReference type="GO" id="GO:0006310">
    <property type="term" value="P:DNA recombination"/>
    <property type="evidence" value="ECO:0007669"/>
    <property type="project" value="UniProtKB-KW"/>
</dbReference>
<dbReference type="GO" id="GO:0006281">
    <property type="term" value="P:DNA repair"/>
    <property type="evidence" value="ECO:0007669"/>
    <property type="project" value="UniProtKB-KW"/>
</dbReference>
<dbReference type="RefSeq" id="XP_018462956.2">
    <property type="nucleotide sequence ID" value="XM_018607454.2"/>
</dbReference>
<dbReference type="GeneID" id="108834092"/>
<dbReference type="OrthoDB" id="1709843at2759"/>
<dbReference type="PANTHER" id="PTHR10492:SF101">
    <property type="entry name" value="ATP-DEPENDENT DNA HELICASE"/>
    <property type="match status" value="1"/>
</dbReference>
<dbReference type="AlphaFoldDB" id="A0A6J0LUC4"/>
<dbReference type="Proteomes" id="UP000504610">
    <property type="component" value="Unplaced"/>
</dbReference>
<dbReference type="EC" id="5.6.2.3" evidence="1"/>
<keyword evidence="1" id="KW-0227">DNA damage</keyword>
<comment type="cofactor">
    <cofactor evidence="1">
        <name>Mg(2+)</name>
        <dbReference type="ChEBI" id="CHEBI:18420"/>
    </cofactor>
</comment>
<sequence length="552" mass="61753">MSNDQLKNQTLLEIEKQLRSSGNTLENFSTMPFPTNSNIPSMVNRLITDELCYDRDACAQEHQRLQSRLTSEQRDIYNTIRKAVTTNSGGVFFVNGFGGTGKTFLWKTLSTYIRSVGDIVLNVASSGMAALLLDGGRTAHSRFSIPLELHESSTCSFTTNSELAELLLKAKLIIWDEALMLHKHCFEALDRSLKDVMRAAKAPNHSRPFGGKTIVFGGDFRQVLPVIHRGSRQNIVQASLTSSVLWKSCKVLSLTKNMRLTVDSDPAEAESIKEFSEWILKLGDGKLSEPNDGEALIDIPDDMLLMDSLDPIMSITNATYPSLIEHMEDESYFKDRAILCPTNDVVNEVNNHIMDLLPGDLQTYYSSDKICESDSSKKRDKDVTVEFLNSIKCAGVPNHVLKLKKGVPVMLLRNIDQKCGLVNGTRLRVTQLGTHVIEAKVITGNHVGGKIYLPRMVLTPTDARLPFQFKRRQFPISPCFGMTINKSQGQSLSHVGIYLPKPVFAHGQLYVAVSRAKSRRGLKILIIDEEGKRAKKTTNVVFKEIFQNFRQE</sequence>
<dbReference type="FunFam" id="3.40.50.300:FF:002884">
    <property type="entry name" value="ATP-dependent DNA helicase"/>
    <property type="match status" value="1"/>
</dbReference>
<feature type="domain" description="DNA helicase Pif1-like DEAD-box helicase" evidence="2">
    <location>
        <begin position="69"/>
        <end position="292"/>
    </location>
</feature>
<gene>
    <name evidence="5" type="primary">LOC108834092</name>
</gene>
<keyword evidence="1" id="KW-0378">Hydrolase</keyword>
<dbReference type="CDD" id="cd18809">
    <property type="entry name" value="SF1_C_RecD"/>
    <property type="match status" value="1"/>
</dbReference>
<keyword evidence="1" id="KW-0234">DNA repair</keyword>
<reference evidence="5" key="1">
    <citation type="submission" date="2025-08" db="UniProtKB">
        <authorList>
            <consortium name="RefSeq"/>
        </authorList>
    </citation>
    <scope>IDENTIFICATION</scope>
    <source>
        <tissue evidence="5">Leaf</tissue>
    </source>
</reference>
<keyword evidence="1" id="KW-0347">Helicase</keyword>
<name>A0A6J0LUC4_RAPSA</name>
<evidence type="ECO:0000259" key="2">
    <source>
        <dbReference type="Pfam" id="PF05970"/>
    </source>
</evidence>
<feature type="domain" description="DNA helicase Pif1-like 2B" evidence="3">
    <location>
        <begin position="386"/>
        <end position="432"/>
    </location>
</feature>
<dbReference type="Gene3D" id="3.40.50.300">
    <property type="entry name" value="P-loop containing nucleotide triphosphate hydrolases"/>
    <property type="match status" value="2"/>
</dbReference>
<organism evidence="4 5">
    <name type="scientific">Raphanus sativus</name>
    <name type="common">Radish</name>
    <name type="synonym">Raphanus raphanistrum var. sativus</name>
    <dbReference type="NCBI Taxonomy" id="3726"/>
    <lineage>
        <taxon>Eukaryota</taxon>
        <taxon>Viridiplantae</taxon>
        <taxon>Streptophyta</taxon>
        <taxon>Embryophyta</taxon>
        <taxon>Tracheophyta</taxon>
        <taxon>Spermatophyta</taxon>
        <taxon>Magnoliopsida</taxon>
        <taxon>eudicotyledons</taxon>
        <taxon>Gunneridae</taxon>
        <taxon>Pentapetalae</taxon>
        <taxon>rosids</taxon>
        <taxon>malvids</taxon>
        <taxon>Brassicales</taxon>
        <taxon>Brassicaceae</taxon>
        <taxon>Brassiceae</taxon>
        <taxon>Raphanus</taxon>
    </lineage>
</organism>
<protein>
    <recommendedName>
        <fullName evidence="1">ATP-dependent DNA helicase</fullName>
        <ecNumber evidence="1">5.6.2.3</ecNumber>
    </recommendedName>
</protein>
<keyword evidence="1" id="KW-0067">ATP-binding</keyword>
<dbReference type="InterPro" id="IPR010285">
    <property type="entry name" value="DNA_helicase_pif1-like_DEAD"/>
</dbReference>
<dbReference type="Pfam" id="PF21530">
    <property type="entry name" value="Pif1_2B_dom"/>
    <property type="match status" value="1"/>
</dbReference>
<accession>A0A6J0LUC4</accession>
<keyword evidence="1" id="KW-0233">DNA recombination</keyword>
<dbReference type="KEGG" id="rsz:108834092"/>
<dbReference type="GO" id="GO:0016787">
    <property type="term" value="F:hydrolase activity"/>
    <property type="evidence" value="ECO:0007669"/>
    <property type="project" value="UniProtKB-KW"/>
</dbReference>
<evidence type="ECO:0000256" key="1">
    <source>
        <dbReference type="RuleBase" id="RU363044"/>
    </source>
</evidence>
<proteinExistence type="inferred from homology"/>
<comment type="catalytic activity">
    <reaction evidence="1">
        <text>ATP + H2O = ADP + phosphate + H(+)</text>
        <dbReference type="Rhea" id="RHEA:13065"/>
        <dbReference type="ChEBI" id="CHEBI:15377"/>
        <dbReference type="ChEBI" id="CHEBI:15378"/>
        <dbReference type="ChEBI" id="CHEBI:30616"/>
        <dbReference type="ChEBI" id="CHEBI:43474"/>
        <dbReference type="ChEBI" id="CHEBI:456216"/>
        <dbReference type="EC" id="5.6.2.3"/>
    </reaction>
</comment>
<evidence type="ECO:0000313" key="5">
    <source>
        <dbReference type="RefSeq" id="XP_018462956.2"/>
    </source>
</evidence>
<dbReference type="GO" id="GO:0043139">
    <property type="term" value="F:5'-3' DNA helicase activity"/>
    <property type="evidence" value="ECO:0007669"/>
    <property type="project" value="UniProtKB-EC"/>
</dbReference>
<keyword evidence="1" id="KW-0547">Nucleotide-binding</keyword>
<keyword evidence="4" id="KW-1185">Reference proteome</keyword>
<dbReference type="SUPFAM" id="SSF52540">
    <property type="entry name" value="P-loop containing nucleoside triphosphate hydrolases"/>
    <property type="match status" value="2"/>
</dbReference>
<evidence type="ECO:0000259" key="3">
    <source>
        <dbReference type="Pfam" id="PF21530"/>
    </source>
</evidence>
<dbReference type="InterPro" id="IPR049163">
    <property type="entry name" value="Pif1-like_2B_dom"/>
</dbReference>
<dbReference type="GO" id="GO:0000723">
    <property type="term" value="P:telomere maintenance"/>
    <property type="evidence" value="ECO:0007669"/>
    <property type="project" value="InterPro"/>
</dbReference>
<dbReference type="InterPro" id="IPR027417">
    <property type="entry name" value="P-loop_NTPase"/>
</dbReference>
<dbReference type="GO" id="GO:0005524">
    <property type="term" value="F:ATP binding"/>
    <property type="evidence" value="ECO:0007669"/>
    <property type="project" value="UniProtKB-KW"/>
</dbReference>